<keyword evidence="8" id="KW-1185">Reference proteome</keyword>
<dbReference type="SUPFAM" id="SSF51905">
    <property type="entry name" value="FAD/NAD(P)-binding domain"/>
    <property type="match status" value="1"/>
</dbReference>
<keyword evidence="3" id="KW-0274">FAD</keyword>
<dbReference type="PATRIC" id="fig|1225564.3.peg.1787"/>
<evidence type="ECO:0000259" key="6">
    <source>
        <dbReference type="Pfam" id="PF01266"/>
    </source>
</evidence>
<evidence type="ECO:0000313" key="7">
    <source>
        <dbReference type="EMBL" id="KLK94100.1"/>
    </source>
</evidence>
<feature type="domain" description="FAD dependent oxidoreductase" evidence="6">
    <location>
        <begin position="2"/>
        <end position="361"/>
    </location>
</feature>
<name>A0A0H1RFX0_9HYPH</name>
<dbReference type="Pfam" id="PF01266">
    <property type="entry name" value="DAO"/>
    <property type="match status" value="1"/>
</dbReference>
<reference evidence="7 8" key="1">
    <citation type="submission" date="2015-05" db="EMBL/GenBank/DDBJ databases">
        <title>Draft genome sequence of Microvirga vignae strain BR3299, a novel nitrogen fixing bacteria isolated from Brazil semi-aired region.</title>
        <authorList>
            <person name="Zilli J.E."/>
            <person name="Passos S.R."/>
            <person name="Leite J."/>
            <person name="Baldani J.I."/>
            <person name="Xavier G.R."/>
            <person name="Rumjaneck N.G."/>
            <person name="Simoes-Araujo J.L."/>
        </authorList>
    </citation>
    <scope>NUCLEOTIDE SEQUENCE [LARGE SCALE GENOMIC DNA]</scope>
    <source>
        <strain evidence="7 8">BR3299</strain>
    </source>
</reference>
<dbReference type="RefSeq" id="WP_047188141.1">
    <property type="nucleotide sequence ID" value="NZ_LCYG01000016.1"/>
</dbReference>
<gene>
    <name evidence="7" type="ORF">AA309_06545</name>
</gene>
<keyword evidence="4" id="KW-0560">Oxidoreductase</keyword>
<comment type="cofactor">
    <cofactor evidence="1">
        <name>FAD</name>
        <dbReference type="ChEBI" id="CHEBI:57692"/>
    </cofactor>
</comment>
<evidence type="ECO:0000256" key="2">
    <source>
        <dbReference type="ARBA" id="ARBA00022630"/>
    </source>
</evidence>
<comment type="similarity">
    <text evidence="5">Belongs to the L2HGDH family.</text>
</comment>
<accession>A0A0H1RFX0</accession>
<keyword evidence="2" id="KW-0285">Flavoprotein</keyword>
<evidence type="ECO:0000313" key="8">
    <source>
        <dbReference type="Proteomes" id="UP000035489"/>
    </source>
</evidence>
<proteinExistence type="inferred from homology"/>
<dbReference type="OrthoDB" id="9801699at2"/>
<evidence type="ECO:0000256" key="5">
    <source>
        <dbReference type="ARBA" id="ARBA00037941"/>
    </source>
</evidence>
<dbReference type="AlphaFoldDB" id="A0A0H1RFX0"/>
<comment type="caution">
    <text evidence="7">The sequence shown here is derived from an EMBL/GenBank/DDBJ whole genome shotgun (WGS) entry which is preliminary data.</text>
</comment>
<evidence type="ECO:0000256" key="3">
    <source>
        <dbReference type="ARBA" id="ARBA00022827"/>
    </source>
</evidence>
<dbReference type="GO" id="GO:0047545">
    <property type="term" value="F:(S)-2-hydroxyglutarate dehydrogenase activity"/>
    <property type="evidence" value="ECO:0007669"/>
    <property type="project" value="TreeGrafter"/>
</dbReference>
<dbReference type="Gene3D" id="3.50.50.60">
    <property type="entry name" value="FAD/NAD(P)-binding domain"/>
    <property type="match status" value="1"/>
</dbReference>
<dbReference type="InterPro" id="IPR006076">
    <property type="entry name" value="FAD-dep_OxRdtase"/>
</dbReference>
<dbReference type="PANTHER" id="PTHR43104:SF4">
    <property type="entry name" value="L-2-HYDROXYGLUTARATE DEHYDROGENASE, MITOCHONDRIAL"/>
    <property type="match status" value="1"/>
</dbReference>
<dbReference type="Gene3D" id="3.30.9.10">
    <property type="entry name" value="D-Amino Acid Oxidase, subunit A, domain 2"/>
    <property type="match status" value="1"/>
</dbReference>
<dbReference type="EMBL" id="LCYG01000016">
    <property type="protein sequence ID" value="KLK94100.1"/>
    <property type="molecule type" value="Genomic_DNA"/>
</dbReference>
<protein>
    <submittedName>
        <fullName evidence="7">FAD-dependent oxidoreductase</fullName>
    </submittedName>
</protein>
<dbReference type="STRING" id="1225564.AA309_06545"/>
<dbReference type="InterPro" id="IPR036188">
    <property type="entry name" value="FAD/NAD-bd_sf"/>
</dbReference>
<sequence length="364" mass="38598">MDVLVTGAGVVGLAIARDFALRGHSVIVAEKTGGIGNGVSSRNSEVIHAGMYYPTDSLRARHCVNGRRMLYAFCESHGVPHRKCGKLIVATNDLEQAKIEGIYEQGIANDVEGLSYLTGEEARALESNLFCTGAVLSRETGIIDSHALMLALQGDLESAGGMIAFHAPVERIVQNGTGWNVHVGGAEPTEIAVDAVINAAGLSAQALARATEGYAQERVPPLVLAKGNYFGGLGKPTFSRLIYPAPVDGGLGTHVTLDLSGRMRFGPDVEWVDHEVYEVDPHRAESFYASIRRYWPGLPDGALVPDYSGIRPKLTGPGEKAADFMIDGPGEHGLVGLVHLFGIESPGLTSCLSIAEDVAERLSA</sequence>
<dbReference type="Proteomes" id="UP000035489">
    <property type="component" value="Unassembled WGS sequence"/>
</dbReference>
<evidence type="ECO:0000256" key="4">
    <source>
        <dbReference type="ARBA" id="ARBA00023002"/>
    </source>
</evidence>
<dbReference type="PANTHER" id="PTHR43104">
    <property type="entry name" value="L-2-HYDROXYGLUTARATE DEHYDROGENASE, MITOCHONDRIAL"/>
    <property type="match status" value="1"/>
</dbReference>
<evidence type="ECO:0000256" key="1">
    <source>
        <dbReference type="ARBA" id="ARBA00001974"/>
    </source>
</evidence>
<organism evidence="7 8">
    <name type="scientific">Microvirga vignae</name>
    <dbReference type="NCBI Taxonomy" id="1225564"/>
    <lineage>
        <taxon>Bacteria</taxon>
        <taxon>Pseudomonadati</taxon>
        <taxon>Pseudomonadota</taxon>
        <taxon>Alphaproteobacteria</taxon>
        <taxon>Hyphomicrobiales</taxon>
        <taxon>Methylobacteriaceae</taxon>
        <taxon>Microvirga</taxon>
    </lineage>
</organism>